<protein>
    <recommendedName>
        <fullName evidence="4">AtmA protein</fullName>
    </recommendedName>
</protein>
<feature type="transmembrane region" description="Helical" evidence="1">
    <location>
        <begin position="160"/>
        <end position="178"/>
    </location>
</feature>
<feature type="transmembrane region" description="Helical" evidence="1">
    <location>
        <begin position="110"/>
        <end position="140"/>
    </location>
</feature>
<keyword evidence="1" id="KW-0472">Membrane</keyword>
<name>A0A1E3B9Z7_ASPCR</name>
<feature type="transmembrane region" description="Helical" evidence="1">
    <location>
        <begin position="238"/>
        <end position="261"/>
    </location>
</feature>
<dbReference type="OrthoDB" id="72269at2759"/>
<proteinExistence type="predicted"/>
<sequence>MMKLVLPLLGVSTLYAAFYFAQINGSHDLALQSVTSKTLPGRDDPLRTFYTGIEPIDRLLTVLTVFFWPMTDGSTPTLTLHSLGFAGTFGSAWMLLTVESWRKGNAWTIAAFPFIFGILAQTLSFAFAAPLYAGLHLIFSSTASRPNAESIRAPRAVLNVIPYVFVIGYLVPSLLLIAPLSETITTDVKQIIIAAWQPWPLYISILTTVAHILFSPFVSNDKTIDGGRATLSSLRKVYAVAFANTAINHLIPWTISLFTILEPQFFNKEFANALHPLNVFQLPLPWAQPTLQITELGAGVHIFLRWDYVIGSTGVLLWALSLHRNAHRAILGKAGGLRLLIKVALLSVVASPVGAAVELMWERDELVVHETGGLKSRVSSSKKSS</sequence>
<dbReference type="AlphaFoldDB" id="A0A1E3B9Z7"/>
<keyword evidence="3" id="KW-1185">Reference proteome</keyword>
<keyword evidence="1" id="KW-0812">Transmembrane</keyword>
<organism evidence="2 3">
    <name type="scientific">Aspergillus cristatus</name>
    <name type="common">Chinese Fuzhuan brick tea-fermentation fungus</name>
    <name type="synonym">Eurotium cristatum</name>
    <dbReference type="NCBI Taxonomy" id="573508"/>
    <lineage>
        <taxon>Eukaryota</taxon>
        <taxon>Fungi</taxon>
        <taxon>Dikarya</taxon>
        <taxon>Ascomycota</taxon>
        <taxon>Pezizomycotina</taxon>
        <taxon>Eurotiomycetes</taxon>
        <taxon>Eurotiomycetidae</taxon>
        <taxon>Eurotiales</taxon>
        <taxon>Aspergillaceae</taxon>
        <taxon>Aspergillus</taxon>
        <taxon>Aspergillus subgen. Aspergillus</taxon>
    </lineage>
</organism>
<evidence type="ECO:0000313" key="2">
    <source>
        <dbReference type="EMBL" id="ODM17790.1"/>
    </source>
</evidence>
<dbReference type="VEuPathDB" id="FungiDB:SI65_06578"/>
<feature type="transmembrane region" description="Helical" evidence="1">
    <location>
        <begin position="199"/>
        <end position="218"/>
    </location>
</feature>
<keyword evidence="1" id="KW-1133">Transmembrane helix</keyword>
<feature type="transmembrane region" description="Helical" evidence="1">
    <location>
        <begin position="339"/>
        <end position="361"/>
    </location>
</feature>
<evidence type="ECO:0008006" key="4">
    <source>
        <dbReference type="Google" id="ProtNLM"/>
    </source>
</evidence>
<reference evidence="2 3" key="1">
    <citation type="journal article" date="2016" name="BMC Genomics">
        <title>Comparative genomic and transcriptomic analyses of the Fuzhuan brick tea-fermentation fungus Aspergillus cristatus.</title>
        <authorList>
            <person name="Ge Y."/>
            <person name="Wang Y."/>
            <person name="Liu Y."/>
            <person name="Tan Y."/>
            <person name="Ren X."/>
            <person name="Zhang X."/>
            <person name="Hyde K.D."/>
            <person name="Liu Y."/>
            <person name="Liu Z."/>
        </authorList>
    </citation>
    <scope>NUCLEOTIDE SEQUENCE [LARGE SCALE GENOMIC DNA]</scope>
    <source>
        <strain evidence="2 3">GZAAS20.1005</strain>
    </source>
</reference>
<evidence type="ECO:0000256" key="1">
    <source>
        <dbReference type="SAM" id="Phobius"/>
    </source>
</evidence>
<dbReference type="EMBL" id="JXNT01000007">
    <property type="protein sequence ID" value="ODM17790.1"/>
    <property type="molecule type" value="Genomic_DNA"/>
</dbReference>
<accession>A0A1E3B9Z7</accession>
<gene>
    <name evidence="2" type="ORF">SI65_06578</name>
</gene>
<evidence type="ECO:0000313" key="3">
    <source>
        <dbReference type="Proteomes" id="UP000094569"/>
    </source>
</evidence>
<dbReference type="Proteomes" id="UP000094569">
    <property type="component" value="Unassembled WGS sequence"/>
</dbReference>
<comment type="caution">
    <text evidence="2">The sequence shown here is derived from an EMBL/GenBank/DDBJ whole genome shotgun (WGS) entry which is preliminary data.</text>
</comment>
<dbReference type="STRING" id="573508.A0A1E3B9Z7"/>